<accession>A0A2L0F3C1</accession>
<protein>
    <submittedName>
        <fullName evidence="1">Uncharacterized protein</fullName>
    </submittedName>
</protein>
<dbReference type="EMBL" id="CP012673">
    <property type="protein sequence ID" value="AUX46074.1"/>
    <property type="molecule type" value="Genomic_DNA"/>
</dbReference>
<organism evidence="1 2">
    <name type="scientific">Sorangium cellulosum</name>
    <name type="common">Polyangium cellulosum</name>
    <dbReference type="NCBI Taxonomy" id="56"/>
    <lineage>
        <taxon>Bacteria</taxon>
        <taxon>Pseudomonadati</taxon>
        <taxon>Myxococcota</taxon>
        <taxon>Polyangia</taxon>
        <taxon>Polyangiales</taxon>
        <taxon>Polyangiaceae</taxon>
        <taxon>Sorangium</taxon>
    </lineage>
</organism>
<dbReference type="OrthoDB" id="2679764at2"/>
<gene>
    <name evidence="1" type="ORF">SOCE26_075790</name>
</gene>
<dbReference type="RefSeq" id="WP_104984349.1">
    <property type="nucleotide sequence ID" value="NZ_CP012673.1"/>
</dbReference>
<dbReference type="Proteomes" id="UP000238348">
    <property type="component" value="Chromosome"/>
</dbReference>
<sequence length="345" mass="38242">MEYALEGYGFSVAGLMRAEVKRRVGPDPRIDLHLDPILSRMDREAEFEPNPAALSRRLSLFMRMALYLRELPPELVEMGRFDLAPPPDLLAALDGLWPAGPLGGRALRVATATKAAFDGLREKRLMLHLTNCSIEQDEQAAEHLVLGVYSPSLTETIRVDDTVAAGVMVALHGDPGGAYRLEVLPRMYRKVCQNGMVIYRGKARSHEVEPEVLEDQWAPDRLVAAIKRQITACLDEPAFAVEAASCQRSASEPLDPTGDSFAVLLNDRLQPTLAHAVHQRYLLQADFTRWGLVNAITAEARTLPHAAALHLERLGGRLARTELSVERWSAPGGSELLEHEKPRRE</sequence>
<name>A0A2L0F3C1_SORCE</name>
<proteinExistence type="predicted"/>
<reference evidence="1 2" key="1">
    <citation type="submission" date="2015-09" db="EMBL/GenBank/DDBJ databases">
        <title>Sorangium comparison.</title>
        <authorList>
            <person name="Zaburannyi N."/>
            <person name="Bunk B."/>
            <person name="Overmann J."/>
            <person name="Mueller R."/>
        </authorList>
    </citation>
    <scope>NUCLEOTIDE SEQUENCE [LARGE SCALE GENOMIC DNA]</scope>
    <source>
        <strain evidence="1 2">So ce26</strain>
    </source>
</reference>
<evidence type="ECO:0000313" key="1">
    <source>
        <dbReference type="EMBL" id="AUX46074.1"/>
    </source>
</evidence>
<evidence type="ECO:0000313" key="2">
    <source>
        <dbReference type="Proteomes" id="UP000238348"/>
    </source>
</evidence>
<dbReference type="AlphaFoldDB" id="A0A2L0F3C1"/>